<proteinExistence type="predicted"/>
<dbReference type="OrthoDB" id="16547at2759"/>
<dbReference type="PANTHER" id="PTHR33594:SF1">
    <property type="entry name" value="HD_PDEASE DOMAIN-CONTAINING PROTEIN"/>
    <property type="match status" value="1"/>
</dbReference>
<name>A0A2J6R9T2_HYAVF</name>
<dbReference type="CDD" id="cd00077">
    <property type="entry name" value="HDc"/>
    <property type="match status" value="1"/>
</dbReference>
<reference evidence="2 3" key="1">
    <citation type="submission" date="2016-04" db="EMBL/GenBank/DDBJ databases">
        <title>A degradative enzymes factory behind the ericoid mycorrhizal symbiosis.</title>
        <authorList>
            <consortium name="DOE Joint Genome Institute"/>
            <person name="Martino E."/>
            <person name="Morin E."/>
            <person name="Grelet G."/>
            <person name="Kuo A."/>
            <person name="Kohler A."/>
            <person name="Daghino S."/>
            <person name="Barry K."/>
            <person name="Choi C."/>
            <person name="Cichocki N."/>
            <person name="Clum A."/>
            <person name="Copeland A."/>
            <person name="Hainaut M."/>
            <person name="Haridas S."/>
            <person name="Labutti K."/>
            <person name="Lindquist E."/>
            <person name="Lipzen A."/>
            <person name="Khouja H.-R."/>
            <person name="Murat C."/>
            <person name="Ohm R."/>
            <person name="Olson A."/>
            <person name="Spatafora J."/>
            <person name="Veneault-Fourrey C."/>
            <person name="Henrissat B."/>
            <person name="Grigoriev I."/>
            <person name="Martin F."/>
            <person name="Perotto S."/>
        </authorList>
    </citation>
    <scope>NUCLEOTIDE SEQUENCE [LARGE SCALE GENOMIC DNA]</scope>
    <source>
        <strain evidence="2 3">F</strain>
    </source>
</reference>
<dbReference type="STRING" id="1149755.A0A2J6R9T2"/>
<gene>
    <name evidence="2" type="ORF">L207DRAFT_466401</name>
</gene>
<dbReference type="SMART" id="SM00471">
    <property type="entry name" value="HDc"/>
    <property type="match status" value="1"/>
</dbReference>
<evidence type="ECO:0000313" key="2">
    <source>
        <dbReference type="EMBL" id="PMD35281.1"/>
    </source>
</evidence>
<evidence type="ECO:0000313" key="3">
    <source>
        <dbReference type="Proteomes" id="UP000235786"/>
    </source>
</evidence>
<dbReference type="InterPro" id="IPR003607">
    <property type="entry name" value="HD/PDEase_dom"/>
</dbReference>
<dbReference type="Pfam" id="PF01966">
    <property type="entry name" value="HD"/>
    <property type="match status" value="1"/>
</dbReference>
<feature type="domain" description="HD/PDEase" evidence="1">
    <location>
        <begin position="27"/>
        <end position="165"/>
    </location>
</feature>
<dbReference type="AlphaFoldDB" id="A0A2J6R9T2"/>
<dbReference type="InterPro" id="IPR006674">
    <property type="entry name" value="HD_domain"/>
</dbReference>
<dbReference type="Gene3D" id="1.10.3210.50">
    <property type="match status" value="1"/>
</dbReference>
<accession>A0A2J6R9T2</accession>
<dbReference type="EMBL" id="KZ613952">
    <property type="protein sequence ID" value="PMD35281.1"/>
    <property type="molecule type" value="Genomic_DNA"/>
</dbReference>
<dbReference type="PANTHER" id="PTHR33594">
    <property type="entry name" value="SUPERFAMILY HYDROLASE, PUTATIVE (AFU_ORTHOLOGUE AFUA_1G03035)-RELATED"/>
    <property type="match status" value="1"/>
</dbReference>
<evidence type="ECO:0000259" key="1">
    <source>
        <dbReference type="SMART" id="SM00471"/>
    </source>
</evidence>
<organism evidence="2 3">
    <name type="scientific">Hyaloscypha variabilis (strain UAMH 11265 / GT02V1 / F)</name>
    <name type="common">Meliniomyces variabilis</name>
    <dbReference type="NCBI Taxonomy" id="1149755"/>
    <lineage>
        <taxon>Eukaryota</taxon>
        <taxon>Fungi</taxon>
        <taxon>Dikarya</taxon>
        <taxon>Ascomycota</taxon>
        <taxon>Pezizomycotina</taxon>
        <taxon>Leotiomycetes</taxon>
        <taxon>Helotiales</taxon>
        <taxon>Hyaloscyphaceae</taxon>
        <taxon>Hyaloscypha</taxon>
        <taxon>Hyaloscypha variabilis</taxon>
    </lineage>
</organism>
<dbReference type="Proteomes" id="UP000235786">
    <property type="component" value="Unassembled WGS sequence"/>
</dbReference>
<dbReference type="SUPFAM" id="SSF109604">
    <property type="entry name" value="HD-domain/PDEase-like"/>
    <property type="match status" value="1"/>
</dbReference>
<keyword evidence="3" id="KW-1185">Reference proteome</keyword>
<sequence length="236" mass="26007">MAELPSEPKNLVANISEYVEKYMSHYDGSHDFCHVKRVLGLAHQIYAELTTPSSTPSSSDSSASGQSLDPLVITLSALLHDVGDKKYLRADEDHKTLAHNVLTKFGASPTLAQKVQVICLGVSYSSEIQDLQYVQSLIAQHPELAVVQDADRLDALGAIGLGRVFTFGGAKSERNMDESMAVLDKKLLRLQGMMKTGPGKRLAMEKTEKLRMFQKWWMDERRAEQLGASVLDAATN</sequence>
<protein>
    <submittedName>
        <fullName evidence="2">HD domain-containing protein</fullName>
    </submittedName>
</protein>